<reference evidence="1 2" key="1">
    <citation type="submission" date="2017-02" db="EMBL/GenBank/DDBJ databases">
        <title>The new phylogeny of genus Mycobacterium.</title>
        <authorList>
            <person name="Tortoli E."/>
            <person name="Trovato A."/>
            <person name="Cirillo D.M."/>
        </authorList>
    </citation>
    <scope>NUCLEOTIDE SEQUENCE [LARGE SCALE GENOMIC DNA]</scope>
    <source>
        <strain evidence="1 2">CCUG 56329</strain>
    </source>
</reference>
<organism evidence="1 2">
    <name type="scientific">Mycobacterium timonense</name>
    <dbReference type="NCBI Taxonomy" id="701043"/>
    <lineage>
        <taxon>Bacteria</taxon>
        <taxon>Bacillati</taxon>
        <taxon>Actinomycetota</taxon>
        <taxon>Actinomycetes</taxon>
        <taxon>Mycobacteriales</taxon>
        <taxon>Mycobacteriaceae</taxon>
        <taxon>Mycobacterium</taxon>
        <taxon>Mycobacterium avium complex (MAC)</taxon>
    </lineage>
</organism>
<accession>A0ABX3TD84</accession>
<name>A0ABX3TD84_9MYCO</name>
<comment type="caution">
    <text evidence="1">The sequence shown here is derived from an EMBL/GenBank/DDBJ whole genome shotgun (WGS) entry which is preliminary data.</text>
</comment>
<proteinExistence type="predicted"/>
<protein>
    <recommendedName>
        <fullName evidence="3">RES domain-containing protein</fullName>
    </recommendedName>
</protein>
<sequence>MKLRQPTAARRRHLQWTHHGAVFATYFVEALDYGLRQPEDKAGVADAHESLILNCPDDTLLLSLQAPLDLVDVMNRSLDQVDLQRTPDYIKEALDGYRRIAEIAPLTRIYTITFPIGKSQLSGDPSAQEIAAHMAAADELLRVIDPEGNFKLQP</sequence>
<dbReference type="Proteomes" id="UP000192847">
    <property type="component" value="Unassembled WGS sequence"/>
</dbReference>
<evidence type="ECO:0000313" key="2">
    <source>
        <dbReference type="Proteomes" id="UP000192847"/>
    </source>
</evidence>
<dbReference type="EMBL" id="MVIL01000488">
    <property type="protein sequence ID" value="ORB76766.1"/>
    <property type="molecule type" value="Genomic_DNA"/>
</dbReference>
<gene>
    <name evidence="1" type="ORF">BST46_28255</name>
</gene>
<evidence type="ECO:0008006" key="3">
    <source>
        <dbReference type="Google" id="ProtNLM"/>
    </source>
</evidence>
<keyword evidence="2" id="KW-1185">Reference proteome</keyword>
<feature type="non-terminal residue" evidence="1">
    <location>
        <position position="154"/>
    </location>
</feature>
<evidence type="ECO:0000313" key="1">
    <source>
        <dbReference type="EMBL" id="ORB76766.1"/>
    </source>
</evidence>